<comment type="caution">
    <text evidence="2">The sequence shown here is derived from an EMBL/GenBank/DDBJ whole genome shotgun (WGS) entry which is preliminary data.</text>
</comment>
<feature type="compositionally biased region" description="Polar residues" evidence="1">
    <location>
        <begin position="155"/>
        <end position="164"/>
    </location>
</feature>
<dbReference type="Proteomes" id="UP001479436">
    <property type="component" value="Unassembled WGS sequence"/>
</dbReference>
<evidence type="ECO:0000313" key="3">
    <source>
        <dbReference type="Proteomes" id="UP001479436"/>
    </source>
</evidence>
<gene>
    <name evidence="2" type="ORF">K7432_000791</name>
</gene>
<name>A0ABR2X451_9FUNG</name>
<feature type="compositionally biased region" description="Low complexity" evidence="1">
    <location>
        <begin position="1"/>
        <end position="19"/>
    </location>
</feature>
<dbReference type="EMBL" id="JASJQH010000015">
    <property type="protein sequence ID" value="KAK9768513.1"/>
    <property type="molecule type" value="Genomic_DNA"/>
</dbReference>
<reference evidence="2 3" key="1">
    <citation type="submission" date="2023-04" db="EMBL/GenBank/DDBJ databases">
        <title>Genome of Basidiobolus ranarum AG-B5.</title>
        <authorList>
            <person name="Stajich J.E."/>
            <person name="Carter-House D."/>
            <person name="Gryganskyi A."/>
        </authorList>
    </citation>
    <scope>NUCLEOTIDE SEQUENCE [LARGE SCALE GENOMIC DNA]</scope>
    <source>
        <strain evidence="2 3">AG-B5</strain>
    </source>
</reference>
<evidence type="ECO:0000256" key="1">
    <source>
        <dbReference type="SAM" id="MobiDB-lite"/>
    </source>
</evidence>
<accession>A0ABR2X451</accession>
<organism evidence="2 3">
    <name type="scientific">Basidiobolus ranarum</name>
    <dbReference type="NCBI Taxonomy" id="34480"/>
    <lineage>
        <taxon>Eukaryota</taxon>
        <taxon>Fungi</taxon>
        <taxon>Fungi incertae sedis</taxon>
        <taxon>Zoopagomycota</taxon>
        <taxon>Entomophthoromycotina</taxon>
        <taxon>Basidiobolomycetes</taxon>
        <taxon>Basidiobolales</taxon>
        <taxon>Basidiobolaceae</taxon>
        <taxon>Basidiobolus</taxon>
    </lineage>
</organism>
<protein>
    <submittedName>
        <fullName evidence="2">Uncharacterized protein</fullName>
    </submittedName>
</protein>
<feature type="compositionally biased region" description="Polar residues" evidence="1">
    <location>
        <begin position="127"/>
        <end position="140"/>
    </location>
</feature>
<feature type="compositionally biased region" description="Polar residues" evidence="1">
    <location>
        <begin position="20"/>
        <end position="31"/>
    </location>
</feature>
<sequence length="176" mass="18006">MSTTAKPSTKPSTNTSVPTLTAQKPGSQPTKNFKAPASISNAGGCPCCSLQCGFCGNKNSKILHTPQCSHFSTKTASSINISPNNQVCFTTMAEAMRAGYRQCGTGDSKGKSFTSQPSGGNKPHVNTKPNHNTKTTSTVKPLTGTAPKSSVKPLTGNSSSSSVKPLTGAPPASSSK</sequence>
<evidence type="ECO:0000313" key="2">
    <source>
        <dbReference type="EMBL" id="KAK9768513.1"/>
    </source>
</evidence>
<feature type="region of interest" description="Disordered" evidence="1">
    <location>
        <begin position="102"/>
        <end position="176"/>
    </location>
</feature>
<proteinExistence type="predicted"/>
<dbReference type="Gene3D" id="3.40.10.10">
    <property type="entry name" value="DNA Methylphosphotriester Repair Domain"/>
    <property type="match status" value="1"/>
</dbReference>
<feature type="region of interest" description="Disordered" evidence="1">
    <location>
        <begin position="1"/>
        <end position="34"/>
    </location>
</feature>
<dbReference type="InterPro" id="IPR035451">
    <property type="entry name" value="Ada-like_dom_sf"/>
</dbReference>
<dbReference type="SUPFAM" id="SSF57884">
    <property type="entry name" value="Ada DNA repair protein, N-terminal domain (N-Ada 10)"/>
    <property type="match status" value="1"/>
</dbReference>
<keyword evidence="3" id="KW-1185">Reference proteome</keyword>